<proteinExistence type="predicted"/>
<dbReference type="Proteomes" id="UP000008634">
    <property type="component" value="Chromosome"/>
</dbReference>
<evidence type="ECO:0000313" key="1">
    <source>
        <dbReference type="EMBL" id="ADV48776.1"/>
    </source>
</evidence>
<evidence type="ECO:0008006" key="3">
    <source>
        <dbReference type="Google" id="ProtNLM"/>
    </source>
</evidence>
<dbReference type="EMBL" id="CP002453">
    <property type="protein sequence ID" value="ADV48776.1"/>
    <property type="molecule type" value="Genomic_DNA"/>
</dbReference>
<keyword evidence="2" id="KW-1185">Reference proteome</keyword>
<reference evidence="1 2" key="1">
    <citation type="journal article" date="2010" name="Stand. Genomic Sci.">
        <title>Complete genome sequence of Cellulophaga algicola type strain (IC166).</title>
        <authorList>
            <person name="Abt B."/>
            <person name="Lu M."/>
            <person name="Misra M."/>
            <person name="Han C."/>
            <person name="Nolan M."/>
            <person name="Lucas S."/>
            <person name="Hammon N."/>
            <person name="Deshpande S."/>
            <person name="Cheng J.F."/>
            <person name="Tapia R."/>
            <person name="Goodwin L."/>
            <person name="Pitluck S."/>
            <person name="Liolios K."/>
            <person name="Pagani I."/>
            <person name="Ivanova N."/>
            <person name="Mavromatis K."/>
            <person name="Ovchinikova G."/>
            <person name="Pati A."/>
            <person name="Chen A."/>
            <person name="Palaniappan K."/>
            <person name="Land M."/>
            <person name="Hauser L."/>
            <person name="Chang Y.J."/>
            <person name="Jeffries C.D."/>
            <person name="Detter J.C."/>
            <person name="Brambilla E."/>
            <person name="Rohde M."/>
            <person name="Tindall B.J."/>
            <person name="Goker M."/>
            <person name="Woyke T."/>
            <person name="Bristow J."/>
            <person name="Eisen J.A."/>
            <person name="Markowitz V."/>
            <person name="Hugenholtz P."/>
            <person name="Kyrpides N.C."/>
            <person name="Klenk H.P."/>
            <person name="Lapidus A."/>
        </authorList>
    </citation>
    <scope>NUCLEOTIDE SEQUENCE [LARGE SCALE GENOMIC DNA]</scope>
    <source>
        <strain evidence="2">DSM 14237 / IC166 / ACAM 630</strain>
    </source>
</reference>
<dbReference type="KEGG" id="cao:Celal_1464"/>
<dbReference type="STRING" id="688270.Celal_1464"/>
<evidence type="ECO:0000313" key="2">
    <source>
        <dbReference type="Proteomes" id="UP000008634"/>
    </source>
</evidence>
<name>E6X9M6_CELAD</name>
<protein>
    <recommendedName>
        <fullName evidence="3">Lipoprotein</fullName>
    </recommendedName>
</protein>
<dbReference type="PROSITE" id="PS51257">
    <property type="entry name" value="PROKAR_LIPOPROTEIN"/>
    <property type="match status" value="1"/>
</dbReference>
<sequence>MKTIFSTLITLLLLASCTTEKKPKVVYTDQEAKTLVKDTSMVIVADLPILIDSTNFLMHPIGALQLYAKDRKIASGSWSYASGTNFNIASYDNHKVYGNLTNIKFKEIGTNKLVALTDKDIRITSADFLWDLYERTGKQLFIYDVIDADTNADRTLDDKDIKTLYISKIDGSSFKRLMPKNHELLEWKIIPEIDRLYVKSIEDTNKNGSFDKNDKLHYNYINLVDDALEVIDYYPY</sequence>
<dbReference type="OrthoDB" id="997423at2"/>
<dbReference type="HOGENOM" id="CLU_1173763_0_0_10"/>
<gene>
    <name evidence="1" type="ordered locus">Celal_1464</name>
</gene>
<organism evidence="1 2">
    <name type="scientific">Cellulophaga algicola (strain DSM 14237 / IC166 / ACAM 630)</name>
    <dbReference type="NCBI Taxonomy" id="688270"/>
    <lineage>
        <taxon>Bacteria</taxon>
        <taxon>Pseudomonadati</taxon>
        <taxon>Bacteroidota</taxon>
        <taxon>Flavobacteriia</taxon>
        <taxon>Flavobacteriales</taxon>
        <taxon>Flavobacteriaceae</taxon>
        <taxon>Cellulophaga</taxon>
    </lineage>
</organism>
<dbReference type="RefSeq" id="WP_013550257.1">
    <property type="nucleotide sequence ID" value="NC_014934.1"/>
</dbReference>
<accession>E6X9M6</accession>
<dbReference type="eggNOG" id="ENOG5032TEF">
    <property type="taxonomic scope" value="Bacteria"/>
</dbReference>
<dbReference type="AlphaFoldDB" id="E6X9M6"/>